<dbReference type="Gene3D" id="2.60.120.10">
    <property type="entry name" value="Jelly Rolls"/>
    <property type="match status" value="1"/>
</dbReference>
<dbReference type="AlphaFoldDB" id="A0A9D4VB34"/>
<keyword evidence="3" id="KW-1185">Reference proteome</keyword>
<dbReference type="PANTHER" id="PTHR33271">
    <property type="entry name" value="OS04G0445200 PROTEIN"/>
    <property type="match status" value="1"/>
</dbReference>
<dbReference type="EMBL" id="JABFUD020000002">
    <property type="protein sequence ID" value="KAI5082789.1"/>
    <property type="molecule type" value="Genomic_DNA"/>
</dbReference>
<protein>
    <recommendedName>
        <fullName evidence="1">(S)-ureidoglycine aminohydrolase cupin domain-containing protein</fullName>
    </recommendedName>
</protein>
<gene>
    <name evidence="2" type="ORF">GOP47_0002532</name>
</gene>
<evidence type="ECO:0000259" key="1">
    <source>
        <dbReference type="Pfam" id="PF05899"/>
    </source>
</evidence>
<name>A0A9D4VB34_ADICA</name>
<evidence type="ECO:0000313" key="3">
    <source>
        <dbReference type="Proteomes" id="UP000886520"/>
    </source>
</evidence>
<dbReference type="SUPFAM" id="SSF51182">
    <property type="entry name" value="RmlC-like cupins"/>
    <property type="match status" value="1"/>
</dbReference>
<dbReference type="Pfam" id="PF05899">
    <property type="entry name" value="Cupin_3"/>
    <property type="match status" value="1"/>
</dbReference>
<dbReference type="OrthoDB" id="10260542at2759"/>
<reference evidence="2" key="1">
    <citation type="submission" date="2021-01" db="EMBL/GenBank/DDBJ databases">
        <title>Adiantum capillus-veneris genome.</title>
        <authorList>
            <person name="Fang Y."/>
            <person name="Liao Q."/>
        </authorList>
    </citation>
    <scope>NUCLEOTIDE SEQUENCE</scope>
    <source>
        <strain evidence="2">H3</strain>
        <tissue evidence="2">Leaf</tissue>
    </source>
</reference>
<dbReference type="InterPro" id="IPR014710">
    <property type="entry name" value="RmlC-like_jellyroll"/>
</dbReference>
<comment type="caution">
    <text evidence="2">The sequence shown here is derived from an EMBL/GenBank/DDBJ whole genome shotgun (WGS) entry which is preliminary data.</text>
</comment>
<dbReference type="InterPro" id="IPR008579">
    <property type="entry name" value="UGlyAH_Cupin_dom"/>
</dbReference>
<organism evidence="2 3">
    <name type="scientific">Adiantum capillus-veneris</name>
    <name type="common">Maidenhair fern</name>
    <dbReference type="NCBI Taxonomy" id="13818"/>
    <lineage>
        <taxon>Eukaryota</taxon>
        <taxon>Viridiplantae</taxon>
        <taxon>Streptophyta</taxon>
        <taxon>Embryophyta</taxon>
        <taxon>Tracheophyta</taxon>
        <taxon>Polypodiopsida</taxon>
        <taxon>Polypodiidae</taxon>
        <taxon>Polypodiales</taxon>
        <taxon>Pteridineae</taxon>
        <taxon>Pteridaceae</taxon>
        <taxon>Vittarioideae</taxon>
        <taxon>Adiantum</taxon>
    </lineage>
</organism>
<dbReference type="CDD" id="cd02227">
    <property type="entry name" value="cupin_TM1112-like"/>
    <property type="match status" value="1"/>
</dbReference>
<dbReference type="Proteomes" id="UP000886520">
    <property type="component" value="Chromosome 3"/>
</dbReference>
<dbReference type="InterPro" id="IPR011051">
    <property type="entry name" value="RmlC_Cupin_sf"/>
</dbReference>
<proteinExistence type="predicted"/>
<sequence>MEASHAGTHSATSSADNLLGIVVERSIDDARIAELGIRSWPKWGCPPSKFPWTYDASETCYLVKGKVKVYPEGSSEHVEISAGDLAVLPKGMCCTWDVLVAVDKYYKFDQ</sequence>
<accession>A0A9D4VB34</accession>
<dbReference type="PANTHER" id="PTHR33271:SF22">
    <property type="entry name" value="OS04G0445200 PROTEIN"/>
    <property type="match status" value="1"/>
</dbReference>
<evidence type="ECO:0000313" key="2">
    <source>
        <dbReference type="EMBL" id="KAI5082789.1"/>
    </source>
</evidence>
<feature type="domain" description="(S)-ureidoglycine aminohydrolase cupin" evidence="1">
    <location>
        <begin position="34"/>
        <end position="106"/>
    </location>
</feature>